<keyword evidence="4" id="KW-1185">Reference proteome</keyword>
<comment type="caution">
    <text evidence="3">The sequence shown here is derived from an EMBL/GenBank/DDBJ whole genome shotgun (WGS) entry which is preliminary data.</text>
</comment>
<dbReference type="EMBL" id="MCGT01000037">
    <property type="protein sequence ID" value="ORX46562.1"/>
    <property type="molecule type" value="Genomic_DNA"/>
</dbReference>
<dbReference type="PANTHER" id="PTHR28014">
    <property type="entry name" value="NEGATIVE REGULATOR OF RAS-CAMP PATHWAY"/>
    <property type="match status" value="1"/>
</dbReference>
<evidence type="ECO:0000313" key="4">
    <source>
        <dbReference type="Proteomes" id="UP000242146"/>
    </source>
</evidence>
<dbReference type="STRING" id="101127.A0A1X2G806"/>
<dbReference type="GO" id="GO:0006808">
    <property type="term" value="P:regulation of nitrogen utilization"/>
    <property type="evidence" value="ECO:0007669"/>
    <property type="project" value="TreeGrafter"/>
</dbReference>
<accession>A0A1X2G806</accession>
<dbReference type="OrthoDB" id="515401at2759"/>
<dbReference type="InterPro" id="IPR013860">
    <property type="entry name" value="AreA_GATA"/>
</dbReference>
<sequence>MAQAVDIPVLSLIKESPITTEDLTSMWHVFSKCKNNLENGRRLENLSWRLWYRESIHRDTQSTSFSSSASTFGPSTPANSVASKPSAYTHFLPLTPCSHTSPPSHVTPSQATVSSPITFMSQPLLPLPSPAASPLPPRSCITHDSLDDHPSKFYVDTTDDEPDENDDGDDDDLWSTVGSHEDGGQILFQAQKRNFKLAPPSFQKRKPALRRLVEKKKRAPVIGGPSLLSSLLKEHGHLPPIPCSRQPSTSPLDELPASLQSCVDWEQAQNRRPCNRLGDSPFFPSDDMVW</sequence>
<dbReference type="PANTHER" id="PTHR28014:SF1">
    <property type="entry name" value="NEGATIVE REGULATOR OF RAS-CAMP PATHWAY"/>
    <property type="match status" value="1"/>
</dbReference>
<dbReference type="GO" id="GO:0005737">
    <property type="term" value="C:cytoplasm"/>
    <property type="evidence" value="ECO:0007669"/>
    <property type="project" value="TreeGrafter"/>
</dbReference>
<dbReference type="GO" id="GO:0031930">
    <property type="term" value="P:mitochondria-nucleus signaling pathway"/>
    <property type="evidence" value="ECO:0007669"/>
    <property type="project" value="TreeGrafter"/>
</dbReference>
<reference evidence="3 4" key="1">
    <citation type="submission" date="2016-07" db="EMBL/GenBank/DDBJ databases">
        <title>Pervasive Adenine N6-methylation of Active Genes in Fungi.</title>
        <authorList>
            <consortium name="DOE Joint Genome Institute"/>
            <person name="Mondo S.J."/>
            <person name="Dannebaum R.O."/>
            <person name="Kuo R.C."/>
            <person name="Labutti K."/>
            <person name="Haridas S."/>
            <person name="Kuo A."/>
            <person name="Salamov A."/>
            <person name="Ahrendt S.R."/>
            <person name="Lipzen A."/>
            <person name="Sullivan W."/>
            <person name="Andreopoulos W.B."/>
            <person name="Clum A."/>
            <person name="Lindquist E."/>
            <person name="Daum C."/>
            <person name="Ramamoorthy G.K."/>
            <person name="Gryganskyi A."/>
            <person name="Culley D."/>
            <person name="Magnuson J.K."/>
            <person name="James T.Y."/>
            <person name="O'Malley M.A."/>
            <person name="Stajich J.E."/>
            <person name="Spatafora J.W."/>
            <person name="Visel A."/>
            <person name="Grigoriev I.V."/>
        </authorList>
    </citation>
    <scope>NUCLEOTIDE SEQUENCE [LARGE SCALE GENOMIC DNA]</scope>
    <source>
        <strain evidence="3 4">NRRL 3301</strain>
    </source>
</reference>
<protein>
    <submittedName>
        <fullName evidence="3">DUF1752-domain-containing protein</fullName>
    </submittedName>
</protein>
<feature type="compositionally biased region" description="Acidic residues" evidence="1">
    <location>
        <begin position="157"/>
        <end position="173"/>
    </location>
</feature>
<dbReference type="GO" id="GO:0000122">
    <property type="term" value="P:negative regulation of transcription by RNA polymerase II"/>
    <property type="evidence" value="ECO:0007669"/>
    <property type="project" value="TreeGrafter"/>
</dbReference>
<gene>
    <name evidence="3" type="ORF">DM01DRAFT_1386222</name>
</gene>
<name>A0A1X2G806_9FUNG</name>
<dbReference type="Proteomes" id="UP000242146">
    <property type="component" value="Unassembled WGS sequence"/>
</dbReference>
<evidence type="ECO:0000259" key="2">
    <source>
        <dbReference type="Pfam" id="PF08550"/>
    </source>
</evidence>
<feature type="domain" description="Nitrogen regulatory protein areA GATA-like" evidence="2">
    <location>
        <begin position="26"/>
        <end position="53"/>
    </location>
</feature>
<evidence type="ECO:0000256" key="1">
    <source>
        <dbReference type="SAM" id="MobiDB-lite"/>
    </source>
</evidence>
<evidence type="ECO:0000313" key="3">
    <source>
        <dbReference type="EMBL" id="ORX46562.1"/>
    </source>
</evidence>
<organism evidence="3 4">
    <name type="scientific">Hesseltinella vesiculosa</name>
    <dbReference type="NCBI Taxonomy" id="101127"/>
    <lineage>
        <taxon>Eukaryota</taxon>
        <taxon>Fungi</taxon>
        <taxon>Fungi incertae sedis</taxon>
        <taxon>Mucoromycota</taxon>
        <taxon>Mucoromycotina</taxon>
        <taxon>Mucoromycetes</taxon>
        <taxon>Mucorales</taxon>
        <taxon>Cunninghamellaceae</taxon>
        <taxon>Hesseltinella</taxon>
    </lineage>
</organism>
<feature type="region of interest" description="Disordered" evidence="1">
    <location>
        <begin position="124"/>
        <end position="178"/>
    </location>
</feature>
<feature type="compositionally biased region" description="Pro residues" evidence="1">
    <location>
        <begin position="125"/>
        <end position="137"/>
    </location>
</feature>
<dbReference type="AlphaFoldDB" id="A0A1X2G806"/>
<dbReference type="InterPro" id="IPR053043">
    <property type="entry name" value="Ras-cAMP_regulatory"/>
</dbReference>
<dbReference type="Pfam" id="PF08550">
    <property type="entry name" value="GATA_AreA"/>
    <property type="match status" value="1"/>
</dbReference>
<proteinExistence type="predicted"/>